<organism evidence="3 4">
    <name type="scientific">Apiospora arundinis</name>
    <dbReference type="NCBI Taxonomy" id="335852"/>
    <lineage>
        <taxon>Eukaryota</taxon>
        <taxon>Fungi</taxon>
        <taxon>Dikarya</taxon>
        <taxon>Ascomycota</taxon>
        <taxon>Pezizomycotina</taxon>
        <taxon>Sordariomycetes</taxon>
        <taxon>Xylariomycetidae</taxon>
        <taxon>Amphisphaeriales</taxon>
        <taxon>Apiosporaceae</taxon>
        <taxon>Apiospora</taxon>
    </lineage>
</organism>
<comment type="similarity">
    <text evidence="1">Belongs to the GMC oxidoreductase family.</text>
</comment>
<dbReference type="InterPro" id="IPR000172">
    <property type="entry name" value="GMC_OxRdtase_N"/>
</dbReference>
<dbReference type="Pfam" id="PF05199">
    <property type="entry name" value="GMC_oxred_C"/>
    <property type="match status" value="1"/>
</dbReference>
<accession>A0ABR2IRI9</accession>
<dbReference type="Proteomes" id="UP001390339">
    <property type="component" value="Unassembled WGS sequence"/>
</dbReference>
<dbReference type="InterPro" id="IPR007867">
    <property type="entry name" value="GMC_OxRtase_C"/>
</dbReference>
<dbReference type="InterPro" id="IPR036188">
    <property type="entry name" value="FAD/NAD-bd_sf"/>
</dbReference>
<dbReference type="Gene3D" id="3.30.560.10">
    <property type="entry name" value="Glucose Oxidase, domain 3"/>
    <property type="match status" value="1"/>
</dbReference>
<dbReference type="PROSITE" id="PS00624">
    <property type="entry name" value="GMC_OXRED_2"/>
    <property type="match status" value="1"/>
</dbReference>
<comment type="caution">
    <text evidence="3">The sequence shown here is derived from an EMBL/GenBank/DDBJ whole genome shotgun (WGS) entry which is preliminary data.</text>
</comment>
<sequence>MPLYTQLPDEIQKVDVIVAGGGTAGCIVAARLSEADPNLSVLVIEGGRNNADDPSIRHPLLFVSHIAPTSDATLFYTGTPEAQVGGRALTVPAGGLLGGGSSMNMMQYTRAQRHDWDSWKTEGWSADEMIPYLKKLETYHGPGKSDVHGDKGPISVSAGNFNAKRPQEEFIQAAAQLGYPEHVDLQDLDSNNGVQKALRFISPEGVRSDTATAYLHPKLAGNPNLHVLVKNQVVRVLFEGQKAAGVEYRANPKFNKANDSTNTNAEVVRSVRAEKMVVLSAGTFGTPLILERSGVGESAILEAAGVSQPPVANIPGVGRNYQDHHVLTYTYKTALDPEETADALMAGRLDMGELMRTNADILGWNVQDVTCKLRPTEADIAALGPEFQAAWERDFKHKENKPMAMMAALNTYPGLPGPDLKPGQYYTISTFTVYPYSRGHVHITDPSDPDAPLNFATGFLADPHGLDVAKLVWAYKKQREIVRRMPTVYRGELAGTHPPFAADSGAALLATNDGNGSYTPVSKDIVYTPEDDAVIEKWVRDKVQTTWHSLGTCAMAPLDKGGVVDGKLGVHGLQNLKLADLSIVPENVAANTANTAMAIGEKAADIFIRELGLGAK</sequence>
<evidence type="ECO:0000256" key="1">
    <source>
        <dbReference type="ARBA" id="ARBA00010790"/>
    </source>
</evidence>
<proteinExistence type="inferred from homology"/>
<dbReference type="Pfam" id="PF00732">
    <property type="entry name" value="GMC_oxred_N"/>
    <property type="match status" value="1"/>
</dbReference>
<evidence type="ECO:0000313" key="3">
    <source>
        <dbReference type="EMBL" id="KAK8867485.1"/>
    </source>
</evidence>
<dbReference type="InterPro" id="IPR012132">
    <property type="entry name" value="GMC_OxRdtase"/>
</dbReference>
<dbReference type="SUPFAM" id="SSF51905">
    <property type="entry name" value="FAD/NAD(P)-binding domain"/>
    <property type="match status" value="1"/>
</dbReference>
<dbReference type="EMBL" id="JAPCWZ010000004">
    <property type="protein sequence ID" value="KAK8867485.1"/>
    <property type="molecule type" value="Genomic_DNA"/>
</dbReference>
<gene>
    <name evidence="3" type="ORF">PGQ11_006063</name>
</gene>
<feature type="domain" description="Glucose-methanol-choline oxidoreductase N-terminal" evidence="2">
    <location>
        <begin position="282"/>
        <end position="296"/>
    </location>
</feature>
<evidence type="ECO:0000259" key="2">
    <source>
        <dbReference type="PROSITE" id="PS00624"/>
    </source>
</evidence>
<dbReference type="PANTHER" id="PTHR11552:SF78">
    <property type="entry name" value="GLUCOSE-METHANOL-CHOLINE OXIDOREDUCTASE N-TERMINAL DOMAIN-CONTAINING PROTEIN"/>
    <property type="match status" value="1"/>
</dbReference>
<protein>
    <submittedName>
        <fullName evidence="3">Alcohol oxidase</fullName>
    </submittedName>
</protein>
<dbReference type="PIRSF" id="PIRSF000137">
    <property type="entry name" value="Alcohol_oxidase"/>
    <property type="match status" value="1"/>
</dbReference>
<dbReference type="SUPFAM" id="SSF54373">
    <property type="entry name" value="FAD-linked reductases, C-terminal domain"/>
    <property type="match status" value="1"/>
</dbReference>
<name>A0ABR2IRI9_9PEZI</name>
<keyword evidence="4" id="KW-1185">Reference proteome</keyword>
<dbReference type="PANTHER" id="PTHR11552">
    <property type="entry name" value="GLUCOSE-METHANOL-CHOLINE GMC OXIDOREDUCTASE"/>
    <property type="match status" value="1"/>
</dbReference>
<evidence type="ECO:0000313" key="4">
    <source>
        <dbReference type="Proteomes" id="UP001390339"/>
    </source>
</evidence>
<dbReference type="Gene3D" id="3.50.50.60">
    <property type="entry name" value="FAD/NAD(P)-binding domain"/>
    <property type="match status" value="1"/>
</dbReference>
<reference evidence="3 4" key="1">
    <citation type="journal article" date="2024" name="IMA Fungus">
        <title>Apiospora arundinis, a panoply of carbohydrate-active enzymes and secondary metabolites.</title>
        <authorList>
            <person name="Sorensen T."/>
            <person name="Petersen C."/>
            <person name="Muurmann A.T."/>
            <person name="Christiansen J.V."/>
            <person name="Brundto M.L."/>
            <person name="Overgaard C.K."/>
            <person name="Boysen A.T."/>
            <person name="Wollenberg R.D."/>
            <person name="Larsen T.O."/>
            <person name="Sorensen J.L."/>
            <person name="Nielsen K.L."/>
            <person name="Sondergaard T.E."/>
        </authorList>
    </citation>
    <scope>NUCLEOTIDE SEQUENCE [LARGE SCALE GENOMIC DNA]</scope>
    <source>
        <strain evidence="3 4">AAU 773</strain>
    </source>
</reference>